<protein>
    <submittedName>
        <fullName evidence="2">Uncharacterized protein</fullName>
    </submittedName>
</protein>
<dbReference type="EMBL" id="JBHSFQ010000004">
    <property type="protein sequence ID" value="MFC4561649.1"/>
    <property type="molecule type" value="Genomic_DNA"/>
</dbReference>
<accession>A0ABV9DUV0</accession>
<reference evidence="3" key="1">
    <citation type="journal article" date="2019" name="Int. J. Syst. Evol. Microbiol.">
        <title>The Global Catalogue of Microorganisms (GCM) 10K type strain sequencing project: providing services to taxonomists for standard genome sequencing and annotation.</title>
        <authorList>
            <consortium name="The Broad Institute Genomics Platform"/>
            <consortium name="The Broad Institute Genome Sequencing Center for Infectious Disease"/>
            <person name="Wu L."/>
            <person name="Ma J."/>
        </authorList>
    </citation>
    <scope>NUCLEOTIDE SEQUENCE [LARGE SCALE GENOMIC DNA]</scope>
    <source>
        <strain evidence="3">XZYJ18</strain>
    </source>
</reference>
<keyword evidence="3" id="KW-1185">Reference proteome</keyword>
<proteinExistence type="predicted"/>
<keyword evidence="1" id="KW-1133">Transmembrane helix</keyword>
<organism evidence="2 3">
    <name type="scientific">Nocardiopsis mangrovi</name>
    <dbReference type="NCBI Taxonomy" id="1179818"/>
    <lineage>
        <taxon>Bacteria</taxon>
        <taxon>Bacillati</taxon>
        <taxon>Actinomycetota</taxon>
        <taxon>Actinomycetes</taxon>
        <taxon>Streptosporangiales</taxon>
        <taxon>Nocardiopsidaceae</taxon>
        <taxon>Nocardiopsis</taxon>
    </lineage>
</organism>
<gene>
    <name evidence="2" type="ORF">ACFO4E_07255</name>
</gene>
<keyword evidence="1" id="KW-0472">Membrane</keyword>
<feature type="transmembrane region" description="Helical" evidence="1">
    <location>
        <begin position="12"/>
        <end position="33"/>
    </location>
</feature>
<sequence>MKLYADRRPRFLAQLAADASAVVWTIGWVWAALGLYDLIASLARPGDLLDEAGEGLSTHMADAAEQARGLPLAGDALAAPLDSVGGAGASLSEAGRDFGAGVTELALTLSLLTAVLPVLVVLAVWLPARAGFVRRATDAVRLRALPADAGARLLALRALSTAPAGRLAALHSDPVAAWQADDPAIVRGLAELELSGMGLHPHRR</sequence>
<evidence type="ECO:0000313" key="2">
    <source>
        <dbReference type="EMBL" id="MFC4561649.1"/>
    </source>
</evidence>
<evidence type="ECO:0000313" key="3">
    <source>
        <dbReference type="Proteomes" id="UP001595923"/>
    </source>
</evidence>
<keyword evidence="1" id="KW-0812">Transmembrane</keyword>
<comment type="caution">
    <text evidence="2">The sequence shown here is derived from an EMBL/GenBank/DDBJ whole genome shotgun (WGS) entry which is preliminary data.</text>
</comment>
<evidence type="ECO:0000256" key="1">
    <source>
        <dbReference type="SAM" id="Phobius"/>
    </source>
</evidence>
<name>A0ABV9DUV0_9ACTN</name>
<dbReference type="Proteomes" id="UP001595923">
    <property type="component" value="Unassembled WGS sequence"/>
</dbReference>
<dbReference type="RefSeq" id="WP_378572255.1">
    <property type="nucleotide sequence ID" value="NZ_JBHSFQ010000004.1"/>
</dbReference>
<feature type="transmembrane region" description="Helical" evidence="1">
    <location>
        <begin position="105"/>
        <end position="126"/>
    </location>
</feature>